<feature type="region of interest" description="Disordered" evidence="1">
    <location>
        <begin position="123"/>
        <end position="148"/>
    </location>
</feature>
<feature type="compositionally biased region" description="Basic and acidic residues" evidence="1">
    <location>
        <begin position="1"/>
        <end position="21"/>
    </location>
</feature>
<accession>A0ABR0RK16</accession>
<dbReference type="EMBL" id="JAVHJV010000007">
    <property type="protein sequence ID" value="KAK5940941.1"/>
    <property type="molecule type" value="Genomic_DNA"/>
</dbReference>
<dbReference type="RefSeq" id="XP_064729031.1">
    <property type="nucleotide sequence ID" value="XM_064874631.1"/>
</dbReference>
<organism evidence="2 3">
    <name type="scientific">Knufia obscura</name>
    <dbReference type="NCBI Taxonomy" id="1635080"/>
    <lineage>
        <taxon>Eukaryota</taxon>
        <taxon>Fungi</taxon>
        <taxon>Dikarya</taxon>
        <taxon>Ascomycota</taxon>
        <taxon>Pezizomycotina</taxon>
        <taxon>Eurotiomycetes</taxon>
        <taxon>Chaetothyriomycetidae</taxon>
        <taxon>Chaetothyriales</taxon>
        <taxon>Trichomeriaceae</taxon>
        <taxon>Knufia</taxon>
    </lineage>
</organism>
<name>A0ABR0RK16_9EURO</name>
<feature type="compositionally biased region" description="Low complexity" evidence="1">
    <location>
        <begin position="128"/>
        <end position="142"/>
    </location>
</feature>
<feature type="region of interest" description="Disordered" evidence="1">
    <location>
        <begin position="1"/>
        <end position="74"/>
    </location>
</feature>
<evidence type="ECO:0000256" key="1">
    <source>
        <dbReference type="SAM" id="MobiDB-lite"/>
    </source>
</evidence>
<evidence type="ECO:0000313" key="2">
    <source>
        <dbReference type="EMBL" id="KAK5940941.1"/>
    </source>
</evidence>
<feature type="compositionally biased region" description="Polar residues" evidence="1">
    <location>
        <begin position="57"/>
        <end position="74"/>
    </location>
</feature>
<reference evidence="2 3" key="1">
    <citation type="journal article" date="2023" name="Res Sq">
        <title>Genomic and morphological characterization of Knufia obscura isolated from the Mars 2020 spacecraft assembly facility.</title>
        <authorList>
            <person name="Chander A.M."/>
            <person name="Teixeira M.M."/>
            <person name="Singh N.K."/>
            <person name="Williams M.P."/>
            <person name="Parker C.W."/>
            <person name="Leo P."/>
            <person name="Stajich J.E."/>
            <person name="Torok T."/>
            <person name="Tighe S."/>
            <person name="Mason C.E."/>
            <person name="Venkateswaran K."/>
        </authorList>
    </citation>
    <scope>NUCLEOTIDE SEQUENCE [LARGE SCALE GENOMIC DNA]</scope>
    <source>
        <strain evidence="2 3">CCFEE 5817</strain>
    </source>
</reference>
<proteinExistence type="predicted"/>
<evidence type="ECO:0000313" key="3">
    <source>
        <dbReference type="Proteomes" id="UP001334248"/>
    </source>
</evidence>
<dbReference type="Proteomes" id="UP001334248">
    <property type="component" value="Unassembled WGS sequence"/>
</dbReference>
<keyword evidence="3" id="KW-1185">Reference proteome</keyword>
<protein>
    <submittedName>
        <fullName evidence="2">Uncharacterized protein</fullName>
    </submittedName>
</protein>
<comment type="caution">
    <text evidence="2">The sequence shown here is derived from an EMBL/GenBank/DDBJ whole genome shotgun (WGS) entry which is preliminary data.</text>
</comment>
<dbReference type="GeneID" id="89999667"/>
<gene>
    <name evidence="2" type="ORF">PMZ80_006218</name>
</gene>
<sequence length="386" mass="42938">MAETPEKQVDQPDQHEAHSLDSPETATGSELKRTFAQTDIDDVSADAVTGTPAKRQAVTNTSEEAAPAATSQSQVDERLVLGYRIESALSLRLPEAEYEPYNNMTLDDTAIEEIIAALARAKLRQEGSSPSTATRPSSSTPAQDTSTTPKVKLTFIYQEPDVPSISANLHIPDQHVELVSDEVPSSGMSLEALCDEKICAMVCEQEAYEKNTFDTDKLDLKYYKCDVMGVLGEEALTPHQVLDIIEADGEGEMQYFKVIGMYKREPVHMIKVLCVWYDALDQKHRARDGVELGWAQLRHAHVQADFKILRSDVVGFATDRQRTEHGKDVTGRKLSGEIFWSNETGERLEPAAFRNTSHLNKLKPAVFTDETPKVQYLLVKVGWVGR</sequence>